<evidence type="ECO:0000313" key="8">
    <source>
        <dbReference type="Proteomes" id="UP000284177"/>
    </source>
</evidence>
<keyword evidence="1 6" id="KW-0479">Metal-binding</keyword>
<reference evidence="7 8" key="1">
    <citation type="submission" date="2016-08" db="EMBL/GenBank/DDBJ databases">
        <title>Novel Firmicutes and Novel Genomes.</title>
        <authorList>
            <person name="Poppleton D.I."/>
            <person name="Gribaldo S."/>
        </authorList>
    </citation>
    <scope>NUCLEOTIDE SEQUENCE [LARGE SCALE GENOMIC DNA]</scope>
    <source>
        <strain evidence="7 8">CTT3</strain>
    </source>
</reference>
<evidence type="ECO:0000256" key="4">
    <source>
        <dbReference type="PIRSR" id="PIRSR001359-1"/>
    </source>
</evidence>
<feature type="active site" description="Proton donor" evidence="4">
    <location>
        <position position="81"/>
    </location>
</feature>
<dbReference type="NCBIfam" id="TIGR01859">
    <property type="entry name" value="fruc_bis_ald"/>
    <property type="match status" value="1"/>
</dbReference>
<keyword evidence="2 6" id="KW-0862">Zinc</keyword>
<dbReference type="PIRSF" id="PIRSF001359">
    <property type="entry name" value="F_bP_aldolase_II"/>
    <property type="match status" value="1"/>
</dbReference>
<dbReference type="EMBL" id="MCIB01000005">
    <property type="protein sequence ID" value="RKD33525.1"/>
    <property type="molecule type" value="Genomic_DNA"/>
</dbReference>
<keyword evidence="8" id="KW-1185">Reference proteome</keyword>
<dbReference type="OrthoDB" id="9803995at2"/>
<protein>
    <submittedName>
        <fullName evidence="7">Fructose-1,6-bisphosphate aldolase, class II</fullName>
    </submittedName>
</protein>
<dbReference type="RefSeq" id="WP_120167702.1">
    <property type="nucleotide sequence ID" value="NZ_MCIB01000005.1"/>
</dbReference>
<dbReference type="Gene3D" id="3.20.20.70">
    <property type="entry name" value="Aldolase class I"/>
    <property type="match status" value="1"/>
</dbReference>
<organism evidence="7 8">
    <name type="scientific">Thermohalobacter berrensis</name>
    <dbReference type="NCBI Taxonomy" id="99594"/>
    <lineage>
        <taxon>Bacteria</taxon>
        <taxon>Bacillati</taxon>
        <taxon>Bacillota</taxon>
        <taxon>Tissierellia</taxon>
        <taxon>Tissierellales</taxon>
        <taxon>Thermohalobacteraceae</taxon>
        <taxon>Thermohalobacter</taxon>
    </lineage>
</organism>
<feature type="binding site" evidence="5">
    <location>
        <begin position="229"/>
        <end position="232"/>
    </location>
    <ligand>
        <name>dihydroxyacetone phosphate</name>
        <dbReference type="ChEBI" id="CHEBI:57642"/>
    </ligand>
</feature>
<dbReference type="GO" id="GO:0030388">
    <property type="term" value="P:fructose 1,6-bisphosphate metabolic process"/>
    <property type="evidence" value="ECO:0007669"/>
    <property type="project" value="InterPro"/>
</dbReference>
<dbReference type="InterPro" id="IPR000771">
    <property type="entry name" value="FBA_II"/>
</dbReference>
<dbReference type="NCBIfam" id="NF009374">
    <property type="entry name" value="PRK12737.1"/>
    <property type="match status" value="1"/>
</dbReference>
<feature type="binding site" evidence="6">
    <location>
        <position position="179"/>
    </location>
    <ligand>
        <name>Zn(2+)</name>
        <dbReference type="ChEBI" id="CHEBI:29105"/>
        <label>1</label>
        <note>catalytic</note>
    </ligand>
</feature>
<dbReference type="NCBIfam" id="TIGR00167">
    <property type="entry name" value="cbbA"/>
    <property type="match status" value="1"/>
</dbReference>
<feature type="binding site" evidence="5">
    <location>
        <position position="180"/>
    </location>
    <ligand>
        <name>dihydroxyacetone phosphate</name>
        <dbReference type="ChEBI" id="CHEBI:57642"/>
    </ligand>
</feature>
<dbReference type="GO" id="GO:0004332">
    <property type="term" value="F:fructose-bisphosphate aldolase activity"/>
    <property type="evidence" value="ECO:0007669"/>
    <property type="project" value="InterPro"/>
</dbReference>
<accession>A0A419T7V1</accession>
<dbReference type="PROSITE" id="PS00806">
    <property type="entry name" value="ALDOLASE_CLASS_II_2"/>
    <property type="match status" value="1"/>
</dbReference>
<feature type="binding site" evidence="6">
    <location>
        <position position="82"/>
    </location>
    <ligand>
        <name>Zn(2+)</name>
        <dbReference type="ChEBI" id="CHEBI:29105"/>
        <label>1</label>
        <note>catalytic</note>
    </ligand>
</feature>
<dbReference type="InterPro" id="IPR013785">
    <property type="entry name" value="Aldolase_TIM"/>
</dbReference>
<dbReference type="GO" id="GO:0006096">
    <property type="term" value="P:glycolytic process"/>
    <property type="evidence" value="ECO:0007669"/>
    <property type="project" value="InterPro"/>
</dbReference>
<comment type="cofactor">
    <cofactor evidence="6">
        <name>Zn(2+)</name>
        <dbReference type="ChEBI" id="CHEBI:29105"/>
    </cofactor>
    <text evidence="6">Binds 2 Zn(2+) ions per subunit. One is catalytic and the other provides a structural contribution.</text>
</comment>
<keyword evidence="3" id="KW-0456">Lyase</keyword>
<gene>
    <name evidence="7" type="ORF">BET03_09055</name>
</gene>
<dbReference type="GO" id="GO:0008270">
    <property type="term" value="F:zinc ion binding"/>
    <property type="evidence" value="ECO:0007669"/>
    <property type="project" value="InterPro"/>
</dbReference>
<evidence type="ECO:0000256" key="3">
    <source>
        <dbReference type="ARBA" id="ARBA00023239"/>
    </source>
</evidence>
<dbReference type="Proteomes" id="UP000284177">
    <property type="component" value="Unassembled WGS sequence"/>
</dbReference>
<dbReference type="CDD" id="cd00947">
    <property type="entry name" value="TBP_aldolase_IIB"/>
    <property type="match status" value="1"/>
</dbReference>
<feature type="binding site" evidence="6">
    <location>
        <position position="103"/>
    </location>
    <ligand>
        <name>Zn(2+)</name>
        <dbReference type="ChEBI" id="CHEBI:29105"/>
        <label>2</label>
    </ligand>
</feature>
<feature type="binding site" evidence="5">
    <location>
        <begin position="208"/>
        <end position="210"/>
    </location>
    <ligand>
        <name>dihydroxyacetone phosphate</name>
        <dbReference type="ChEBI" id="CHEBI:57642"/>
    </ligand>
</feature>
<dbReference type="SUPFAM" id="SSF51569">
    <property type="entry name" value="Aldolase"/>
    <property type="match status" value="1"/>
</dbReference>
<dbReference type="AlphaFoldDB" id="A0A419T7V1"/>
<evidence type="ECO:0000256" key="1">
    <source>
        <dbReference type="ARBA" id="ARBA00022723"/>
    </source>
</evidence>
<dbReference type="InterPro" id="IPR011289">
    <property type="entry name" value="Fruc_bis_ald_class-2"/>
</dbReference>
<dbReference type="Pfam" id="PF01116">
    <property type="entry name" value="F_bP_aldolase"/>
    <property type="match status" value="1"/>
</dbReference>
<feature type="binding site" evidence="6">
    <location>
        <position position="133"/>
    </location>
    <ligand>
        <name>Zn(2+)</name>
        <dbReference type="ChEBI" id="CHEBI:29105"/>
        <label>2</label>
    </ligand>
</feature>
<name>A0A419T7V1_9FIRM</name>
<evidence type="ECO:0000256" key="2">
    <source>
        <dbReference type="ARBA" id="ARBA00022833"/>
    </source>
</evidence>
<proteinExistence type="predicted"/>
<sequence length="283" mass="30557">MLVTGKEILQDAHKKGYAVGAFNVNNMEIVQAIIQAAEETNSPVILQASQGGLKYAGVEYIAAMAKVAAEKAKVPVAIHLDHGTDFTQIVKCIRNGFTSVMIDGSKHPFEENIAVTKKVVEIAHAAGVSVEAELGKIGGTEDDITVDEKDATFTDPDEAEKFVKETGVDYLAIAIGTAHGPYKGEPKLDFDRLKTIKERLNMPLVLHGSSGVPEESIKKAVSLGINKINIDTDIRLAFNGAVRDFVKNNPDVYDPRKILGPAREAMKEVIKGKMTIFGSVDRA</sequence>
<dbReference type="PANTHER" id="PTHR30304:SF0">
    <property type="entry name" value="D-TAGATOSE-1,6-BISPHOSPHATE ALDOLASE SUBUNIT GATY-RELATED"/>
    <property type="match status" value="1"/>
</dbReference>
<comment type="caution">
    <text evidence="7">The sequence shown here is derived from an EMBL/GenBank/DDBJ whole genome shotgun (WGS) entry which is preliminary data.</text>
</comment>
<dbReference type="PANTHER" id="PTHR30304">
    <property type="entry name" value="D-TAGATOSE-1,6-BISPHOSPHATE ALDOLASE"/>
    <property type="match status" value="1"/>
</dbReference>
<dbReference type="NCBIfam" id="NF009497">
    <property type="entry name" value="PRK12857.1"/>
    <property type="match status" value="1"/>
</dbReference>
<evidence type="ECO:0000256" key="5">
    <source>
        <dbReference type="PIRSR" id="PIRSR001359-2"/>
    </source>
</evidence>
<evidence type="ECO:0000313" key="7">
    <source>
        <dbReference type="EMBL" id="RKD33525.1"/>
    </source>
</evidence>
<dbReference type="InterPro" id="IPR050246">
    <property type="entry name" value="Class_II_FBP_aldolase"/>
</dbReference>
<evidence type="ECO:0000256" key="6">
    <source>
        <dbReference type="PIRSR" id="PIRSR001359-3"/>
    </source>
</evidence>
<feature type="binding site" evidence="6">
    <location>
        <position position="207"/>
    </location>
    <ligand>
        <name>Zn(2+)</name>
        <dbReference type="ChEBI" id="CHEBI:29105"/>
        <label>1</label>
        <note>catalytic</note>
    </ligand>
</feature>